<dbReference type="RefSeq" id="XP_019018043.1">
    <property type="nucleotide sequence ID" value="XM_019164342.1"/>
</dbReference>
<name>A0A1E3NLD4_9ASCO</name>
<dbReference type="GO" id="GO:0006412">
    <property type="term" value="P:translation"/>
    <property type="evidence" value="ECO:0007669"/>
    <property type="project" value="InterPro"/>
</dbReference>
<sequence length="1192" mass="132036">MQSKRTKKVGITGKYGIRYGSSLRRQCKKLEIQQHSRYDCSFCGKKSVKRDATGIWTCKSCKKSVAGGAYTVSTAAAATIRSTIRPQFHHFEISVFPTNCFGLQSLFTMKKSQIRANLLDETAPFVQPSGQTSSYSKHQHSQGYMNNKSQPQQQLPPQQHQQMQYALHPQQQYQQYPADPYNGSRNSHHPQQRQALSPPQPQPHRQHHSASYGTNPNPKYAYNYDQQRPLSQNHHSYPVNHAPGPDYQGGYQEGYDAHPQYMDQSRVSYNGPNGPYQPPPQSQPYHDPYQAQPRSHSHSYNQPSHPIPQARSQSESYPQTGIPPQQEPLHPSQQLFTVEDSDGYGNTTKSKSNKSGKSKSRAINVADGDNDQEVPSTSFEMIARTTSIEQDKIQQLEEKIQRLERVLALQELESKTSRSSTSIDKVPDIASEPQQQQQPAPAPAPAPASASAPALPTPPAKSTKTATKSASKLPPLTNTGAPPLPPPPPADKKSLLNSPKANLFLSGLDSSSKGSDDLRLSASSLIPTEKSLSDLSDGDGDHSIELNDEEPPPSYEELEKSGSLTYSQSIYRTGFEKAGYQMDHVITPTNPVAESSNETTKSTGKITRELMSKRKIPSQITDEMFEKAAFKTSLSSIPTLSSETPAKTVTESSTSQLKSSVTAPSPVQIPSQMSQVPPPIAAKSRNSLKNHVTPFHSEFKPPARLENSASATNSKQSRSTMDSSLYTPKATTSELTNIIKYSTDLSFESLANGVIKPILPSQSRESTEETIARFRKTREKALADYKQFTPRVQFFWAILLVETLSKSEVLSKMTIDGKLRKNPVSYKKLKKQRLMFLTTAIKVLEKLIQIAPNDTRARLYLGDIYSGGIHPGLIERDEALGYQLFYDAATKQNDPVACYRIACCLESGVGCKQDISKSIVFFERGATLGDPSAMCQLGMMHFAGVNGCVQDISLSIAYHKQAYETLRSRTVMGFDPLISSRSFQDARGALYTLAKLHQTDRQILCLADGNDDKTRKTIEELKFANVWCNSSKALKYYLEAAKLDHNESQACLGYYYSQGFFPTYSFKSDKEANDGVPNTLDARKSIYWFSKAAADGHTYASLGLARWYGSGAVDGEGKVILKRDEQQAFLWGRKAADAGELAEAEFMIGVCFEQGFGVEKNAVMAANYFERSGRKGYKKAIQKLKAMKNATR</sequence>
<accession>A0A1E3NLD4</accession>
<evidence type="ECO:0000313" key="6">
    <source>
        <dbReference type="EMBL" id="ODQ46930.1"/>
    </source>
</evidence>
<proteinExistence type="inferred from homology"/>
<keyword evidence="2" id="KW-0677">Repeat</keyword>
<dbReference type="InterPro" id="IPR011331">
    <property type="entry name" value="Ribosomal_eL37/eL43"/>
</dbReference>
<dbReference type="InterPro" id="IPR006597">
    <property type="entry name" value="Sel1-like"/>
</dbReference>
<feature type="compositionally biased region" description="Polar residues" evidence="5">
    <location>
        <begin position="707"/>
        <end position="725"/>
    </location>
</feature>
<dbReference type="SUPFAM" id="SSF57829">
    <property type="entry name" value="Zn-binding ribosomal proteins"/>
    <property type="match status" value="1"/>
</dbReference>
<feature type="compositionally biased region" description="Basic residues" evidence="5">
    <location>
        <begin position="351"/>
        <end position="360"/>
    </location>
</feature>
<dbReference type="InterPro" id="IPR011990">
    <property type="entry name" value="TPR-like_helical_dom_sf"/>
</dbReference>
<dbReference type="Gene3D" id="1.25.40.10">
    <property type="entry name" value="Tetratricopeptide repeat domain"/>
    <property type="match status" value="2"/>
</dbReference>
<dbReference type="GeneID" id="30181029"/>
<dbReference type="EMBL" id="KV454003">
    <property type="protein sequence ID" value="ODQ46930.1"/>
    <property type="molecule type" value="Genomic_DNA"/>
</dbReference>
<feature type="compositionally biased region" description="Low complexity" evidence="5">
    <location>
        <begin position="447"/>
        <end position="481"/>
    </location>
</feature>
<evidence type="ECO:0000256" key="5">
    <source>
        <dbReference type="SAM" id="MobiDB-lite"/>
    </source>
</evidence>
<dbReference type="STRING" id="763406.A0A1E3NLD4"/>
<evidence type="ECO:0000256" key="2">
    <source>
        <dbReference type="ARBA" id="ARBA00022737"/>
    </source>
</evidence>
<keyword evidence="7" id="KW-1185">Reference proteome</keyword>
<dbReference type="HAMAP" id="MF_00327">
    <property type="entry name" value="Ribosomal_eL43"/>
    <property type="match status" value="1"/>
</dbReference>
<feature type="region of interest" description="Disordered" evidence="5">
    <location>
        <begin position="692"/>
        <end position="725"/>
    </location>
</feature>
<dbReference type="Pfam" id="PF08238">
    <property type="entry name" value="Sel1"/>
    <property type="match status" value="7"/>
</dbReference>
<evidence type="ECO:0000256" key="3">
    <source>
        <dbReference type="ARBA" id="ARBA00022980"/>
    </source>
</evidence>
<evidence type="ECO:0000256" key="4">
    <source>
        <dbReference type="ARBA" id="ARBA00023274"/>
    </source>
</evidence>
<dbReference type="InterPro" id="IPR011332">
    <property type="entry name" value="Ribosomal_zn-bd"/>
</dbReference>
<dbReference type="InterPro" id="IPR002674">
    <property type="entry name" value="Ribosomal_eL43"/>
</dbReference>
<dbReference type="OrthoDB" id="272077at2759"/>
<dbReference type="AlphaFoldDB" id="A0A1E3NLD4"/>
<dbReference type="GO" id="GO:0005840">
    <property type="term" value="C:ribosome"/>
    <property type="evidence" value="ECO:0007669"/>
    <property type="project" value="UniProtKB-KW"/>
</dbReference>
<feature type="region of interest" description="Disordered" evidence="5">
    <location>
        <begin position="638"/>
        <end position="676"/>
    </location>
</feature>
<feature type="compositionally biased region" description="Low complexity" evidence="5">
    <location>
        <begin position="150"/>
        <end position="178"/>
    </location>
</feature>
<feature type="compositionally biased region" description="Polar residues" evidence="5">
    <location>
        <begin position="224"/>
        <end position="235"/>
    </location>
</feature>
<protein>
    <recommendedName>
        <fullName evidence="8">Ribosomal protein L37a</fullName>
    </recommendedName>
</protein>
<dbReference type="Pfam" id="PF01780">
    <property type="entry name" value="Ribosomal_L37ae"/>
    <property type="match status" value="1"/>
</dbReference>
<evidence type="ECO:0000256" key="1">
    <source>
        <dbReference type="ARBA" id="ARBA00008672"/>
    </source>
</evidence>
<dbReference type="GO" id="GO:1990904">
    <property type="term" value="C:ribonucleoprotein complex"/>
    <property type="evidence" value="ECO:0007669"/>
    <property type="project" value="UniProtKB-KW"/>
</dbReference>
<feature type="region of interest" description="Disordered" evidence="5">
    <location>
        <begin position="125"/>
        <end position="377"/>
    </location>
</feature>
<keyword evidence="3" id="KW-0689">Ribosomal protein</keyword>
<evidence type="ECO:0000313" key="7">
    <source>
        <dbReference type="Proteomes" id="UP000094455"/>
    </source>
</evidence>
<gene>
    <name evidence="6" type="ORF">PICMEDRAFT_72954</name>
</gene>
<dbReference type="Gene3D" id="2.20.25.30">
    <property type="match status" value="1"/>
</dbReference>
<evidence type="ECO:0008006" key="8">
    <source>
        <dbReference type="Google" id="ProtNLM"/>
    </source>
</evidence>
<dbReference type="SMART" id="SM00671">
    <property type="entry name" value="SEL1"/>
    <property type="match status" value="5"/>
</dbReference>
<comment type="similarity">
    <text evidence="1">Belongs to the eukaryotic ribosomal protein eL43 family.</text>
</comment>
<keyword evidence="4" id="KW-0687">Ribonucleoprotein</keyword>
<dbReference type="GO" id="GO:0003735">
    <property type="term" value="F:structural constituent of ribosome"/>
    <property type="evidence" value="ECO:0007669"/>
    <property type="project" value="InterPro"/>
</dbReference>
<dbReference type="Proteomes" id="UP000094455">
    <property type="component" value="Unassembled WGS sequence"/>
</dbReference>
<feature type="compositionally biased region" description="Polar residues" evidence="5">
    <location>
        <begin position="638"/>
        <end position="675"/>
    </location>
</feature>
<feature type="compositionally biased region" description="Polar residues" evidence="5">
    <location>
        <begin position="292"/>
        <end position="323"/>
    </location>
</feature>
<dbReference type="PANTHER" id="PTHR46430:SF3">
    <property type="entry name" value="ACTIVATOR OF C KINASE PROTEIN 1"/>
    <property type="match status" value="1"/>
</dbReference>
<dbReference type="PANTHER" id="PTHR46430">
    <property type="entry name" value="PROTEIN SKT5-RELATED"/>
    <property type="match status" value="1"/>
</dbReference>
<dbReference type="SUPFAM" id="SSF81901">
    <property type="entry name" value="HCP-like"/>
    <property type="match status" value="2"/>
</dbReference>
<dbReference type="InterPro" id="IPR051726">
    <property type="entry name" value="Chitin_Synth_Reg"/>
</dbReference>
<feature type="region of interest" description="Disordered" evidence="5">
    <location>
        <begin position="524"/>
        <end position="562"/>
    </location>
</feature>
<dbReference type="NCBIfam" id="TIGR00280">
    <property type="entry name" value="eL43_euk_arch"/>
    <property type="match status" value="1"/>
</dbReference>
<organism evidence="6 7">
    <name type="scientific">Pichia membranifaciens NRRL Y-2026</name>
    <dbReference type="NCBI Taxonomy" id="763406"/>
    <lineage>
        <taxon>Eukaryota</taxon>
        <taxon>Fungi</taxon>
        <taxon>Dikarya</taxon>
        <taxon>Ascomycota</taxon>
        <taxon>Saccharomycotina</taxon>
        <taxon>Pichiomycetes</taxon>
        <taxon>Pichiales</taxon>
        <taxon>Pichiaceae</taxon>
        <taxon>Pichia</taxon>
    </lineage>
</organism>
<feature type="compositionally biased region" description="Polar residues" evidence="5">
    <location>
        <begin position="128"/>
        <end position="149"/>
    </location>
</feature>
<reference evidence="6 7" key="1">
    <citation type="journal article" date="2016" name="Proc. Natl. Acad. Sci. U.S.A.">
        <title>Comparative genomics of biotechnologically important yeasts.</title>
        <authorList>
            <person name="Riley R."/>
            <person name="Haridas S."/>
            <person name="Wolfe K.H."/>
            <person name="Lopes M.R."/>
            <person name="Hittinger C.T."/>
            <person name="Goeker M."/>
            <person name="Salamov A.A."/>
            <person name="Wisecaver J.H."/>
            <person name="Long T.M."/>
            <person name="Calvey C.H."/>
            <person name="Aerts A.L."/>
            <person name="Barry K.W."/>
            <person name="Choi C."/>
            <person name="Clum A."/>
            <person name="Coughlan A.Y."/>
            <person name="Deshpande S."/>
            <person name="Douglass A.P."/>
            <person name="Hanson S.J."/>
            <person name="Klenk H.-P."/>
            <person name="LaButti K.M."/>
            <person name="Lapidus A."/>
            <person name="Lindquist E.A."/>
            <person name="Lipzen A.M."/>
            <person name="Meier-Kolthoff J.P."/>
            <person name="Ohm R.A."/>
            <person name="Otillar R.P."/>
            <person name="Pangilinan J.L."/>
            <person name="Peng Y."/>
            <person name="Rokas A."/>
            <person name="Rosa C.A."/>
            <person name="Scheuner C."/>
            <person name="Sibirny A.A."/>
            <person name="Slot J.C."/>
            <person name="Stielow J.B."/>
            <person name="Sun H."/>
            <person name="Kurtzman C.P."/>
            <person name="Blackwell M."/>
            <person name="Grigoriev I.V."/>
            <person name="Jeffries T.W."/>
        </authorList>
    </citation>
    <scope>NUCLEOTIDE SEQUENCE [LARGE SCALE GENOMIC DNA]</scope>
    <source>
        <strain evidence="6 7">NRRL Y-2026</strain>
    </source>
</reference>
<feature type="region of interest" description="Disordered" evidence="5">
    <location>
        <begin position="411"/>
        <end position="498"/>
    </location>
</feature>